<evidence type="ECO:0000256" key="1">
    <source>
        <dbReference type="SAM" id="MobiDB-lite"/>
    </source>
</evidence>
<reference evidence="2 3" key="1">
    <citation type="submission" date="2014-06" db="EMBL/GenBank/DDBJ databases">
        <title>Evolutionary Origins and Diversification of the Mycorrhizal Mutualists.</title>
        <authorList>
            <consortium name="DOE Joint Genome Institute"/>
            <consortium name="Mycorrhizal Genomics Consortium"/>
            <person name="Kohler A."/>
            <person name="Kuo A."/>
            <person name="Nagy L.G."/>
            <person name="Floudas D."/>
            <person name="Copeland A."/>
            <person name="Barry K.W."/>
            <person name="Cichocki N."/>
            <person name="Veneault-Fourrey C."/>
            <person name="LaButti K."/>
            <person name="Lindquist E.A."/>
            <person name="Lipzen A."/>
            <person name="Lundell T."/>
            <person name="Morin E."/>
            <person name="Murat C."/>
            <person name="Riley R."/>
            <person name="Ohm R."/>
            <person name="Sun H."/>
            <person name="Tunlid A."/>
            <person name="Henrissat B."/>
            <person name="Grigoriev I.V."/>
            <person name="Hibbett D.S."/>
            <person name="Martin F."/>
        </authorList>
    </citation>
    <scope>NUCLEOTIDE SEQUENCE [LARGE SCALE GENOMIC DNA]</scope>
    <source>
        <strain evidence="2 3">SS14</strain>
    </source>
</reference>
<dbReference type="EMBL" id="KN837140">
    <property type="protein sequence ID" value="KIJ40972.1"/>
    <property type="molecule type" value="Genomic_DNA"/>
</dbReference>
<sequence length="204" mass="23102">MLLPLIPSFPACLDLKSLETPLLLYQSIMTHSAQFAAFQQTISASIARNRTRTVRGEQTNCKKKIKLEPASRRRRHQIVEDDPFATDDDEENVLLPKAPVNYNGIRASGAQGTSFTEKLHAEVYQRHLSSLEELKNRSGIHAHKLLRLRRHLYARAREHAGAAASINDRPLLDENDIDDFVTNSDPEDTESEDELSNSEEEEVE</sequence>
<keyword evidence="3" id="KW-1185">Reference proteome</keyword>
<feature type="region of interest" description="Disordered" evidence="1">
    <location>
        <begin position="167"/>
        <end position="204"/>
    </location>
</feature>
<evidence type="ECO:0000313" key="2">
    <source>
        <dbReference type="EMBL" id="KIJ40972.1"/>
    </source>
</evidence>
<dbReference type="Proteomes" id="UP000054279">
    <property type="component" value="Unassembled WGS sequence"/>
</dbReference>
<dbReference type="HOGENOM" id="CLU_1344009_0_0_1"/>
<organism evidence="2 3">
    <name type="scientific">Sphaerobolus stellatus (strain SS14)</name>
    <dbReference type="NCBI Taxonomy" id="990650"/>
    <lineage>
        <taxon>Eukaryota</taxon>
        <taxon>Fungi</taxon>
        <taxon>Dikarya</taxon>
        <taxon>Basidiomycota</taxon>
        <taxon>Agaricomycotina</taxon>
        <taxon>Agaricomycetes</taxon>
        <taxon>Phallomycetidae</taxon>
        <taxon>Geastrales</taxon>
        <taxon>Sphaerobolaceae</taxon>
        <taxon>Sphaerobolus</taxon>
    </lineage>
</organism>
<accession>A0A0C9VHU2</accession>
<proteinExistence type="predicted"/>
<protein>
    <submittedName>
        <fullName evidence="2">Uncharacterized protein</fullName>
    </submittedName>
</protein>
<name>A0A0C9VHU2_SPHS4</name>
<evidence type="ECO:0000313" key="3">
    <source>
        <dbReference type="Proteomes" id="UP000054279"/>
    </source>
</evidence>
<feature type="compositionally biased region" description="Acidic residues" evidence="1">
    <location>
        <begin position="173"/>
        <end position="204"/>
    </location>
</feature>
<gene>
    <name evidence="2" type="ORF">M422DRAFT_256148</name>
</gene>
<dbReference type="AlphaFoldDB" id="A0A0C9VHU2"/>